<keyword evidence="11" id="KW-0325">Glycoprotein</keyword>
<dbReference type="FunFam" id="2.10.25.10:FF:000130">
    <property type="entry name" value="Laminin subunit beta 1"/>
    <property type="match status" value="1"/>
</dbReference>
<feature type="domain" description="Laminin EGF-like" evidence="25">
    <location>
        <begin position="345"/>
        <end position="407"/>
    </location>
</feature>
<feature type="disulfide bond" evidence="22">
    <location>
        <begin position="502"/>
        <end position="516"/>
    </location>
</feature>
<feature type="domain" description="Laminin EGF-like" evidence="25">
    <location>
        <begin position="408"/>
        <end position="467"/>
    </location>
</feature>
<feature type="disulfide bond" evidence="22">
    <location>
        <begin position="1083"/>
        <end position="1100"/>
    </location>
</feature>
<keyword evidence="4" id="KW-0597">Phosphoprotein</keyword>
<feature type="domain" description="Laminin EGF-like" evidence="25">
    <location>
        <begin position="1129"/>
        <end position="1175"/>
    </location>
</feature>
<dbReference type="GO" id="GO:0043259">
    <property type="term" value="C:laminin-10 complex"/>
    <property type="evidence" value="ECO:0007669"/>
    <property type="project" value="UniProtKB-ARBA"/>
</dbReference>
<feature type="domain" description="Laminin IV type B" evidence="26">
    <location>
        <begin position="558"/>
        <end position="769"/>
    </location>
</feature>
<feature type="domain" description="Laminin EGF-like" evidence="25">
    <location>
        <begin position="468"/>
        <end position="518"/>
    </location>
</feature>
<feature type="domain" description="Laminin EGF-like" evidence="25">
    <location>
        <begin position="823"/>
        <end position="868"/>
    </location>
</feature>
<evidence type="ECO:0000256" key="4">
    <source>
        <dbReference type="ARBA" id="ARBA00022553"/>
    </source>
</evidence>
<organism evidence="28 29">
    <name type="scientific">Bemisia tabaci</name>
    <name type="common">Sweetpotato whitefly</name>
    <name type="synonym">Aleurodes tabaci</name>
    <dbReference type="NCBI Taxonomy" id="7038"/>
    <lineage>
        <taxon>Eukaryota</taxon>
        <taxon>Metazoa</taxon>
        <taxon>Ecdysozoa</taxon>
        <taxon>Arthropoda</taxon>
        <taxon>Hexapoda</taxon>
        <taxon>Insecta</taxon>
        <taxon>Pterygota</taxon>
        <taxon>Neoptera</taxon>
        <taxon>Paraneoptera</taxon>
        <taxon>Hemiptera</taxon>
        <taxon>Sternorrhyncha</taxon>
        <taxon>Aleyrodoidea</taxon>
        <taxon>Aleyrodidae</taxon>
        <taxon>Aleyrodinae</taxon>
        <taxon>Bemisia</taxon>
    </lineage>
</organism>
<evidence type="ECO:0000256" key="7">
    <source>
        <dbReference type="ARBA" id="ARBA00022869"/>
    </source>
</evidence>
<name>A0A9P0A4Y7_BEMTA</name>
<dbReference type="GO" id="GO:0034446">
    <property type="term" value="P:substrate adhesion-dependent cell spreading"/>
    <property type="evidence" value="ECO:0007669"/>
    <property type="project" value="TreeGrafter"/>
</dbReference>
<dbReference type="Pfam" id="PF00053">
    <property type="entry name" value="EGF_laminin"/>
    <property type="match status" value="11"/>
</dbReference>
<reference evidence="28" key="1">
    <citation type="submission" date="2021-12" db="EMBL/GenBank/DDBJ databases">
        <authorList>
            <person name="King R."/>
        </authorList>
    </citation>
    <scope>NUCLEOTIDE SEQUENCE</scope>
</reference>
<feature type="disulfide bond" evidence="22">
    <location>
        <begin position="888"/>
        <end position="897"/>
    </location>
</feature>
<evidence type="ECO:0000256" key="24">
    <source>
        <dbReference type="SAM" id="SignalP"/>
    </source>
</evidence>
<feature type="disulfide bond" evidence="22">
    <location>
        <begin position="375"/>
        <end position="384"/>
    </location>
</feature>
<keyword evidence="9 23" id="KW-0175">Coiled coil</keyword>
<dbReference type="FunFam" id="2.170.300.10:FF:000001">
    <property type="entry name" value="Laminin subunit beta-1"/>
    <property type="match status" value="1"/>
</dbReference>
<dbReference type="PRINTS" id="PR00011">
    <property type="entry name" value="EGFLAMININ"/>
</dbReference>
<keyword evidence="12 22" id="KW-0424">Laminin EGF-like domain</keyword>
<dbReference type="InterPro" id="IPR000742">
    <property type="entry name" value="EGF"/>
</dbReference>
<dbReference type="Pfam" id="PF24973">
    <property type="entry name" value="EGF_LMN_ATRN"/>
    <property type="match status" value="2"/>
</dbReference>
<feature type="disulfide bond" evidence="22">
    <location>
        <begin position="1129"/>
        <end position="1141"/>
    </location>
</feature>
<feature type="domain" description="Laminin EGF-like" evidence="25">
    <location>
        <begin position="282"/>
        <end position="344"/>
    </location>
</feature>
<keyword evidence="2" id="KW-0964">Secreted</keyword>
<evidence type="ECO:0000256" key="17">
    <source>
        <dbReference type="ARBA" id="ARBA00076920"/>
    </source>
</evidence>
<dbReference type="Gene3D" id="2.60.120.260">
    <property type="entry name" value="Galactose-binding domain-like"/>
    <property type="match status" value="1"/>
</dbReference>
<dbReference type="SUPFAM" id="SSF57196">
    <property type="entry name" value="EGF/Laminin"/>
    <property type="match status" value="13"/>
</dbReference>
<dbReference type="FunFam" id="2.10.25.10:FF:000011">
    <property type="entry name" value="Cadherin EGF LAG seven-pass G-type receptor"/>
    <property type="match status" value="1"/>
</dbReference>
<dbReference type="PROSITE" id="PS01248">
    <property type="entry name" value="EGF_LAM_1"/>
    <property type="match status" value="5"/>
</dbReference>
<evidence type="ECO:0000256" key="23">
    <source>
        <dbReference type="SAM" id="Coils"/>
    </source>
</evidence>
<dbReference type="SMART" id="SM00136">
    <property type="entry name" value="LamNT"/>
    <property type="match status" value="1"/>
</dbReference>
<dbReference type="CDD" id="cd00055">
    <property type="entry name" value="EGF_Lam"/>
    <property type="match status" value="13"/>
</dbReference>
<dbReference type="GO" id="GO:0070831">
    <property type="term" value="P:basement membrane assembly"/>
    <property type="evidence" value="ECO:0007669"/>
    <property type="project" value="TreeGrafter"/>
</dbReference>
<feature type="disulfide bond" evidence="22">
    <location>
        <begin position="825"/>
        <end position="842"/>
    </location>
</feature>
<feature type="disulfide bond" evidence="22">
    <location>
        <begin position="1131"/>
        <end position="1148"/>
    </location>
</feature>
<dbReference type="FunFam" id="2.10.25.10:FF:000138">
    <property type="entry name" value="Laminin subunit beta 1"/>
    <property type="match status" value="1"/>
</dbReference>
<dbReference type="FunFam" id="2.10.25.10:FF:000145">
    <property type="entry name" value="Laminin subunit beta 1"/>
    <property type="match status" value="1"/>
</dbReference>
<evidence type="ECO:0000256" key="16">
    <source>
        <dbReference type="ARBA" id="ARBA00075415"/>
    </source>
</evidence>
<feature type="disulfide bond" evidence="22">
    <location>
        <begin position="1053"/>
        <end position="1062"/>
    </location>
</feature>
<feature type="disulfide bond" evidence="22">
    <location>
        <begin position="490"/>
        <end position="499"/>
    </location>
</feature>
<accession>A0A9P0A4Y7</accession>
<feature type="disulfide bond" evidence="22">
    <location>
        <begin position="540"/>
        <end position="549"/>
    </location>
</feature>
<comment type="subcellular location">
    <subcellularLocation>
        <location evidence="1">Secreted</location>
        <location evidence="1">Extracellular space</location>
        <location evidence="1">Extracellular matrix</location>
        <location evidence="1">Basement membrane</location>
    </subcellularLocation>
</comment>
<keyword evidence="6" id="KW-0677">Repeat</keyword>
<gene>
    <name evidence="28" type="ORF">BEMITA_LOCUS3707</name>
</gene>
<dbReference type="PANTHER" id="PTHR10574">
    <property type="entry name" value="NETRIN/LAMININ-RELATED"/>
    <property type="match status" value="1"/>
</dbReference>
<dbReference type="GO" id="GO:0007411">
    <property type="term" value="P:axon guidance"/>
    <property type="evidence" value="ECO:0007669"/>
    <property type="project" value="TreeGrafter"/>
</dbReference>
<feature type="disulfide bond" evidence="22">
    <location>
        <begin position="777"/>
        <end position="794"/>
    </location>
</feature>
<feature type="disulfide bond" evidence="22">
    <location>
        <begin position="796"/>
        <end position="805"/>
    </location>
</feature>
<dbReference type="PANTHER" id="PTHR10574:SF375">
    <property type="entry name" value="LAMININ SUBUNIT BETA-1"/>
    <property type="match status" value="1"/>
</dbReference>
<dbReference type="KEGG" id="btab:109043593"/>
<dbReference type="GO" id="GO:0009887">
    <property type="term" value="P:animal organ morphogenesis"/>
    <property type="evidence" value="ECO:0007669"/>
    <property type="project" value="TreeGrafter"/>
</dbReference>
<dbReference type="PROSITE" id="PS51117">
    <property type="entry name" value="LAMININ_NTER"/>
    <property type="match status" value="1"/>
</dbReference>
<dbReference type="GO" id="GO:0005737">
    <property type="term" value="C:cytoplasm"/>
    <property type="evidence" value="ECO:0007669"/>
    <property type="project" value="UniProtKB-ARBA"/>
</dbReference>
<evidence type="ECO:0000256" key="10">
    <source>
        <dbReference type="ARBA" id="ARBA00023157"/>
    </source>
</evidence>
<dbReference type="Proteomes" id="UP001152759">
    <property type="component" value="Chromosome 2"/>
</dbReference>
<evidence type="ECO:0000256" key="1">
    <source>
        <dbReference type="ARBA" id="ARBA00004302"/>
    </source>
</evidence>
<evidence type="ECO:0000256" key="5">
    <source>
        <dbReference type="ARBA" id="ARBA00022729"/>
    </source>
</evidence>
<dbReference type="SMART" id="SM00181">
    <property type="entry name" value="EGF"/>
    <property type="match status" value="7"/>
</dbReference>
<proteinExistence type="predicted"/>
<feature type="domain" description="Laminin EGF-like" evidence="25">
    <location>
        <begin position="519"/>
        <end position="575"/>
    </location>
</feature>
<feature type="coiled-coil region" evidence="23">
    <location>
        <begin position="1558"/>
        <end position="1690"/>
    </location>
</feature>
<dbReference type="PROSITE" id="PS50027">
    <property type="entry name" value="EGF_LAM_2"/>
    <property type="match status" value="11"/>
</dbReference>
<feature type="disulfide bond" evidence="22">
    <location>
        <begin position="1081"/>
        <end position="1093"/>
    </location>
</feature>
<feature type="disulfide bond" evidence="22">
    <location>
        <begin position="1150"/>
        <end position="1159"/>
    </location>
</feature>
<keyword evidence="7" id="KW-0084">Basement membrane</keyword>
<evidence type="ECO:0000256" key="9">
    <source>
        <dbReference type="ARBA" id="ARBA00023054"/>
    </source>
</evidence>
<feature type="domain" description="Laminin EGF-like" evidence="25">
    <location>
        <begin position="1081"/>
        <end position="1128"/>
    </location>
</feature>
<evidence type="ECO:0000256" key="21">
    <source>
        <dbReference type="ARBA" id="ARBA00083813"/>
    </source>
</evidence>
<dbReference type="FunFam" id="2.10.25.10:FF:000135">
    <property type="entry name" value="Laminin subunit beta 4"/>
    <property type="match status" value="2"/>
</dbReference>
<evidence type="ECO:0000313" key="29">
    <source>
        <dbReference type="Proteomes" id="UP001152759"/>
    </source>
</evidence>
<dbReference type="GO" id="GO:0016477">
    <property type="term" value="P:cell migration"/>
    <property type="evidence" value="ECO:0007669"/>
    <property type="project" value="TreeGrafter"/>
</dbReference>
<evidence type="ECO:0000259" key="26">
    <source>
        <dbReference type="PROSITE" id="PS51116"/>
    </source>
</evidence>
<feature type="domain" description="Laminin N-terminal" evidence="27">
    <location>
        <begin position="40"/>
        <end position="281"/>
    </location>
</feature>
<dbReference type="FunFam" id="2.60.120.260:FF:000010">
    <property type="entry name" value="Laminin subunit beta 1"/>
    <property type="match status" value="1"/>
</dbReference>
<evidence type="ECO:0000256" key="2">
    <source>
        <dbReference type="ARBA" id="ARBA00022525"/>
    </source>
</evidence>
<sequence length="1772" mass="196696">MMGLWQNGSPSNQNVFCTALVLIYSLISVCSSQRNISSCEKSSCYPATGNLLIGRENRLWASSTCGLHQRERYCIVSHLDDEKKCFWCDSTPQMANNPTYSHRIENIVYKYSPGTKQRKWWQSENGVENVTIRFDLEAEFHFTHLIMKFKTFRPAAMLIERSFDFGRTWQVYRYFAEDCETAFPGIKRDTPRTLKDVVCDSRYSSVPPSSDGEVILRVLPPNLHHLYNDPYSQEVQNLLKMTNLRFNFTKLHTLGDDLLDNRQEIKEKYYYAISEMVVRGSCSCYGHASHCKPQNGVESKPNMVHGQCQCMHNTKGLNCEQCEDFYNDLPWRPAIGKMTNACKQCNCNNHATSCHYDAAVFELTGHISGGVCDNCQHNTMGRNCEQCRPYFYHHPDRDFSDPDVCEPCDCDQDGSLDDAICDSRTDVANGLESGRCHCKTNVDGRRCDTCKNGFWNFTASNPDGCQACTCNTLGTIGNQGCDKLTGDCTCKRFVLGRDCNQCMLGFWGLGETPEGCKPCDCDIGGAYDNACDVITGQCQCRPHLTGRRCDTPEQGFFAGNLDFMVYEAENANCTHNCGVVIREPYRDRNSSWTGPGFMRVFDGTGLEFTIDRVPNSLEYDIVIRYEPQYPGAWGDVDVVIERPEPIDPNGPCGNTQPSDDRKGAVLYSNSRHAVVYPPTCLEAGKTYKVKLYFNKQANETDYPQASILIDSITLIPQIDRMPFFQAPEAHDKKEEYERYRCGEVFYTVLKGTIPEICKSYYYSIGYYVHQGAYSCECDPTGSVSALCSSLGGSCQCKDNVVGRRCDKCAPGTFGFGPEGCKACDCHTVGALDNFCDPVTGQCKCRTATYGRQCDQCQPGYWNYPDCRRCECNGYADTCDSRTGICQNCRDFTYGVDCGSCAPGYYGDPRLGIAIPCRPCPCPGTVDSGHSYADLCELDRSTNDVVCKCAQGYAGSRCDVCADNYYGNPDVPGGSCRLCDCSSNIDITKPGNCDVRTGKCLRCLYDTAGFNCEVCKDGYYGNATEHNCRECVCEVLGTDQSGGPCNGVTGQCPCLPNVVGLTCDQCEINHWKIASGFGCEPCACDPVGSTEDQCNMFDGQCKCKPGFGGRQCNQCQTNFWGDPNVQCQPCNCNPDGSATMQCHQNNGSCICILGVGGEKCDECARGFLGTAPNCSPCGECFDSWDGILTDLQQQTNSIIKAATEIRHVGATGAYTPEFEAMEKKIDDIRVMLANTSKSAVDLQRLQDLVSQIRLTLMSSDGLNGVNKQLEDTAQKIITSNFELDNIRNKTADLKKIAEQFRDNSTQLQESNVEGALNLTKQAEERARIARDKVGTIIQLTDDVERRCKQTEALIQRTTSQFTQDQNRNTENIKILDNEIRDLEDKIPNLNLQICGKLGDPCDQLCGGAMCGTCGGISCEGSVEKAGKAYDFAQEAEKAIREKQAKAEETFRGVSSARQEAWVAKNLTMATLEKSELVHNKSMDILDSSSILAQKIEEFLTPQSATPSQIRVVANSTLNKNIQLKPEQITDLAKQINETVASITDIHSILSETANDLGRADKLKQEADSAKNKAEVTLKTAEKVTEALNEAEIAQEKANQAIREANNNITVAKKDLTLIGNETDEAETKAEETVKEVEILQERLKALQTKFLENGRDAKNVELEASAVEIEVETARNKTVKLQEEHKKAEHRLKNRVSSSATARNKATELHRKASQLYVNTNSKLKELLEAEKSLFEQEQMLIDLSKEVDTLNVRISESLSVIGSQSEYYRNCN</sequence>
<dbReference type="InterPro" id="IPR013015">
    <property type="entry name" value="Laminin_IV_B"/>
</dbReference>
<feature type="domain" description="Laminin EGF-like" evidence="25">
    <location>
        <begin position="1030"/>
        <end position="1080"/>
    </location>
</feature>
<dbReference type="Pfam" id="PF21199">
    <property type="entry name" value="LAMININ_IV_B"/>
    <property type="match status" value="1"/>
</dbReference>
<dbReference type="InterPro" id="IPR056863">
    <property type="entry name" value="LMN_ATRN_NET-like_EGF"/>
</dbReference>
<keyword evidence="5 24" id="KW-0732">Signal</keyword>
<evidence type="ECO:0000256" key="6">
    <source>
        <dbReference type="ARBA" id="ARBA00022737"/>
    </source>
</evidence>
<keyword evidence="29" id="KW-1185">Reference proteome</keyword>
<keyword evidence="10 22" id="KW-1015">Disulfide bond</keyword>
<feature type="disulfide bond" evidence="22">
    <location>
        <begin position="521"/>
        <end position="538"/>
    </location>
</feature>
<feature type="chain" id="PRO_5040344091" description="Laminin subunit beta-1" evidence="24">
    <location>
        <begin position="33"/>
        <end position="1772"/>
    </location>
</feature>
<dbReference type="FunFam" id="2.10.25.10:FF:000280">
    <property type="entry name" value="Laminin subunit beta 4"/>
    <property type="match status" value="1"/>
</dbReference>
<dbReference type="InterPro" id="IPR002049">
    <property type="entry name" value="LE_dom"/>
</dbReference>
<feature type="disulfide bond" evidence="22">
    <location>
        <begin position="823"/>
        <end position="835"/>
    </location>
</feature>
<evidence type="ECO:0000256" key="14">
    <source>
        <dbReference type="ARBA" id="ARBA00071083"/>
    </source>
</evidence>
<dbReference type="GO" id="GO:0030054">
    <property type="term" value="C:cell junction"/>
    <property type="evidence" value="ECO:0007669"/>
    <property type="project" value="UniProtKB-ARBA"/>
</dbReference>
<dbReference type="SMART" id="SM00180">
    <property type="entry name" value="EGF_Lam"/>
    <property type="match status" value="13"/>
</dbReference>
<feature type="signal peptide" evidence="24">
    <location>
        <begin position="1"/>
        <end position="32"/>
    </location>
</feature>
<evidence type="ECO:0000256" key="15">
    <source>
        <dbReference type="ARBA" id="ARBA00075282"/>
    </source>
</evidence>
<feature type="coiled-coil region" evidence="23">
    <location>
        <begin position="1364"/>
        <end position="1391"/>
    </location>
</feature>
<evidence type="ECO:0000256" key="8">
    <source>
        <dbReference type="ARBA" id="ARBA00022889"/>
    </source>
</evidence>
<feature type="disulfide bond" evidence="22">
    <location>
        <begin position="438"/>
        <end position="447"/>
    </location>
</feature>
<evidence type="ECO:0000256" key="3">
    <source>
        <dbReference type="ARBA" id="ARBA00022530"/>
    </source>
</evidence>
<dbReference type="GO" id="GO:0009888">
    <property type="term" value="P:tissue development"/>
    <property type="evidence" value="ECO:0007669"/>
    <property type="project" value="TreeGrafter"/>
</dbReference>
<evidence type="ECO:0000259" key="27">
    <source>
        <dbReference type="PROSITE" id="PS51117"/>
    </source>
</evidence>
<dbReference type="GO" id="GO:0005606">
    <property type="term" value="C:laminin-1 complex"/>
    <property type="evidence" value="ECO:0007669"/>
    <property type="project" value="UniProtKB-ARBA"/>
</dbReference>
<comment type="subunit">
    <text evidence="13">Laminin is a complex glycoprotein, consisting of three different polypeptide chains (alpha, beta, gamma), which are bound to each other by disulfide bonds into a cross-shaped molecule comprising one long and three short arms with globules at each end. Beta-1 is a subunit of laminin-1 (laminin-111 or EHS laminin), laminin-2 (laminin-211 or merosin), laminin-6 (laminin-311 or K-laminin), laminin-8 (laminin-411), laminin-10 (laminin-511) and laminin-12 (laminin-213). Interacts with ITGB1.</text>
</comment>
<dbReference type="EMBL" id="OU963863">
    <property type="protein sequence ID" value="CAH0384377.1"/>
    <property type="molecule type" value="Genomic_DNA"/>
</dbReference>
<feature type="disulfide bond" evidence="22">
    <location>
        <begin position="519"/>
        <end position="531"/>
    </location>
</feature>
<evidence type="ECO:0000256" key="20">
    <source>
        <dbReference type="ARBA" id="ARBA00083431"/>
    </source>
</evidence>
<evidence type="ECO:0000256" key="19">
    <source>
        <dbReference type="ARBA" id="ARBA00082919"/>
    </source>
</evidence>
<protein>
    <recommendedName>
        <fullName evidence="14">Laminin subunit beta-1</fullName>
    </recommendedName>
    <alternativeName>
        <fullName evidence="17">Laminin B1 chain</fullName>
    </alternativeName>
    <alternativeName>
        <fullName evidence="15">Laminin-1 subunit beta</fullName>
    </alternativeName>
    <alternativeName>
        <fullName evidence="19">Laminin-10 subunit beta</fullName>
    </alternativeName>
    <alternativeName>
        <fullName evidence="16">Laminin-12 subunit beta</fullName>
    </alternativeName>
    <alternativeName>
        <fullName evidence="20">Laminin-2 subunit beta</fullName>
    </alternativeName>
    <alternativeName>
        <fullName evidence="18">Laminin-6 subunit beta</fullName>
    </alternativeName>
    <alternativeName>
        <fullName evidence="21">Laminin-8 subunit beta</fullName>
    </alternativeName>
</protein>
<dbReference type="Pfam" id="PF00055">
    <property type="entry name" value="Laminin_N"/>
    <property type="match status" value="1"/>
</dbReference>
<feature type="domain" description="Laminin EGF-like" evidence="25">
    <location>
        <begin position="775"/>
        <end position="822"/>
    </location>
</feature>
<evidence type="ECO:0000313" key="28">
    <source>
        <dbReference type="EMBL" id="CAH0384377.1"/>
    </source>
</evidence>
<comment type="caution">
    <text evidence="22">Lacks conserved residue(s) required for the propagation of feature annotation.</text>
</comment>
<dbReference type="Gene3D" id="2.10.25.10">
    <property type="entry name" value="Laminin"/>
    <property type="match status" value="11"/>
</dbReference>
<dbReference type="FunFam" id="2.10.25.10:FF:000083">
    <property type="entry name" value="Laminin subunit alpha"/>
    <property type="match status" value="1"/>
</dbReference>
<evidence type="ECO:0000256" key="22">
    <source>
        <dbReference type="PROSITE-ProRule" id="PRU00460"/>
    </source>
</evidence>
<dbReference type="FunFam" id="2.10.25.10:FF:000065">
    <property type="entry name" value="Laminin subunit beta 1"/>
    <property type="match status" value="1"/>
</dbReference>
<dbReference type="InterPro" id="IPR008211">
    <property type="entry name" value="Laminin_N"/>
</dbReference>
<keyword evidence="8" id="KW-0130">Cell adhesion</keyword>
<dbReference type="FunFam" id="2.170.300.10:FF:000004">
    <property type="entry name" value="Laminin subunit beta 1"/>
    <property type="match status" value="1"/>
</dbReference>
<feature type="domain" description="Laminin EGF-like" evidence="25">
    <location>
        <begin position="869"/>
        <end position="918"/>
    </location>
</feature>
<evidence type="ECO:0000256" key="12">
    <source>
        <dbReference type="ARBA" id="ARBA00023292"/>
    </source>
</evidence>
<feature type="disulfide bond" evidence="22">
    <location>
        <begin position="310"/>
        <end position="319"/>
    </location>
</feature>
<dbReference type="CDD" id="cd06503">
    <property type="entry name" value="ATP-synt_Fo_b"/>
    <property type="match status" value="1"/>
</dbReference>
<dbReference type="PROSITE" id="PS51116">
    <property type="entry name" value="LAMININ_IVB"/>
    <property type="match status" value="1"/>
</dbReference>
<evidence type="ECO:0000256" key="13">
    <source>
        <dbReference type="ARBA" id="ARBA00065312"/>
    </source>
</evidence>
<feature type="disulfide bond" evidence="22">
    <location>
        <begin position="844"/>
        <end position="853"/>
    </location>
</feature>
<dbReference type="Gene3D" id="2.170.300.10">
    <property type="entry name" value="Tie2 ligand-binding domain superfamily"/>
    <property type="match status" value="1"/>
</dbReference>
<feature type="disulfide bond" evidence="22">
    <location>
        <begin position="775"/>
        <end position="787"/>
    </location>
</feature>
<evidence type="ECO:0000256" key="11">
    <source>
        <dbReference type="ARBA" id="ARBA00023180"/>
    </source>
</evidence>
<evidence type="ECO:0000256" key="18">
    <source>
        <dbReference type="ARBA" id="ARBA00076958"/>
    </source>
</evidence>
<evidence type="ECO:0000259" key="25">
    <source>
        <dbReference type="PROSITE" id="PS50027"/>
    </source>
</evidence>
<keyword evidence="3" id="KW-0272">Extracellular matrix</keyword>
<feature type="disulfide bond" evidence="22">
    <location>
        <begin position="1102"/>
        <end position="1111"/>
    </location>
</feature>
<dbReference type="FunFam" id="2.10.25.10:FF:000084">
    <property type="entry name" value="Laminin subunit alpha 3"/>
    <property type="match status" value="1"/>
</dbReference>
<dbReference type="InterPro" id="IPR050440">
    <property type="entry name" value="Laminin/Netrin_ECM"/>
</dbReference>